<evidence type="ECO:0000256" key="2">
    <source>
        <dbReference type="SAM" id="Phobius"/>
    </source>
</evidence>
<keyword evidence="4" id="KW-1185">Reference proteome</keyword>
<sequence>MLPIRLHEQCDPWRTNRVRGQAARSGYQSGGGERTASDRFRSGAEEVGSRLRRTASTVDHKFDLSGKAQKAATKMKEQARAVDSKFGIQYRLRGLGDDLQRQLPKWGKQYSQFSKTSLGQVVTTAFIVYLFASGLAFRLLNILFILWWLLPIIALPLARRKNQQAQARAAQQQRQQQSIFNTIFSGMGAGRNQQQSGGFGRQAASNSYSGKRRDYSNMADGPVIDAEWTTIDDEKT</sequence>
<proteinExistence type="predicted"/>
<organism evidence="3 4">
    <name type="scientific">Symbiochloris irregularis</name>
    <dbReference type="NCBI Taxonomy" id="706552"/>
    <lineage>
        <taxon>Eukaryota</taxon>
        <taxon>Viridiplantae</taxon>
        <taxon>Chlorophyta</taxon>
        <taxon>core chlorophytes</taxon>
        <taxon>Trebouxiophyceae</taxon>
        <taxon>Trebouxiales</taxon>
        <taxon>Trebouxiaceae</taxon>
        <taxon>Symbiochloris</taxon>
    </lineage>
</organism>
<dbReference type="EMBL" id="JALJOQ010000201">
    <property type="protein sequence ID" value="KAK9789931.1"/>
    <property type="molecule type" value="Genomic_DNA"/>
</dbReference>
<protein>
    <submittedName>
        <fullName evidence="3">Uncharacterized protein</fullName>
    </submittedName>
</protein>
<feature type="region of interest" description="Disordered" evidence="1">
    <location>
        <begin position="17"/>
        <end position="43"/>
    </location>
</feature>
<dbReference type="Proteomes" id="UP001465755">
    <property type="component" value="Unassembled WGS sequence"/>
</dbReference>
<comment type="caution">
    <text evidence="3">The sequence shown here is derived from an EMBL/GenBank/DDBJ whole genome shotgun (WGS) entry which is preliminary data.</text>
</comment>
<dbReference type="AlphaFoldDB" id="A0AAW1NMC4"/>
<gene>
    <name evidence="3" type="ORF">WJX73_009412</name>
</gene>
<evidence type="ECO:0000256" key="1">
    <source>
        <dbReference type="SAM" id="MobiDB-lite"/>
    </source>
</evidence>
<feature type="transmembrane region" description="Helical" evidence="2">
    <location>
        <begin position="138"/>
        <end position="158"/>
    </location>
</feature>
<dbReference type="PANTHER" id="PTHR36356:SF1">
    <property type="entry name" value="EXPRESSED PROTEIN"/>
    <property type="match status" value="1"/>
</dbReference>
<keyword evidence="2" id="KW-0472">Membrane</keyword>
<keyword evidence="2" id="KW-0812">Transmembrane</keyword>
<dbReference type="GO" id="GO:0009507">
    <property type="term" value="C:chloroplast"/>
    <property type="evidence" value="ECO:0007669"/>
    <property type="project" value="TreeGrafter"/>
</dbReference>
<accession>A0AAW1NMC4</accession>
<reference evidence="3 4" key="1">
    <citation type="journal article" date="2024" name="Nat. Commun.">
        <title>Phylogenomics reveals the evolutionary origins of lichenization in chlorophyte algae.</title>
        <authorList>
            <person name="Puginier C."/>
            <person name="Libourel C."/>
            <person name="Otte J."/>
            <person name="Skaloud P."/>
            <person name="Haon M."/>
            <person name="Grisel S."/>
            <person name="Petersen M."/>
            <person name="Berrin J.G."/>
            <person name="Delaux P.M."/>
            <person name="Dal Grande F."/>
            <person name="Keller J."/>
        </authorList>
    </citation>
    <scope>NUCLEOTIDE SEQUENCE [LARGE SCALE GENOMIC DNA]</scope>
    <source>
        <strain evidence="3 4">SAG 2036</strain>
    </source>
</reference>
<feature type="region of interest" description="Disordered" evidence="1">
    <location>
        <begin position="191"/>
        <end position="219"/>
    </location>
</feature>
<keyword evidence="2" id="KW-1133">Transmembrane helix</keyword>
<name>A0AAW1NMC4_9CHLO</name>
<evidence type="ECO:0000313" key="3">
    <source>
        <dbReference type="EMBL" id="KAK9789931.1"/>
    </source>
</evidence>
<dbReference type="PANTHER" id="PTHR36356">
    <property type="entry name" value="EXPRESSED PROTEIN"/>
    <property type="match status" value="1"/>
</dbReference>
<evidence type="ECO:0000313" key="4">
    <source>
        <dbReference type="Proteomes" id="UP001465755"/>
    </source>
</evidence>